<keyword evidence="2" id="KW-1185">Reference proteome</keyword>
<dbReference type="EMBL" id="BMAW01104236">
    <property type="protein sequence ID" value="GFT13307.1"/>
    <property type="molecule type" value="Genomic_DNA"/>
</dbReference>
<dbReference type="OrthoDB" id="10396188at2759"/>
<dbReference type="Proteomes" id="UP000887013">
    <property type="component" value="Unassembled WGS sequence"/>
</dbReference>
<evidence type="ECO:0000313" key="2">
    <source>
        <dbReference type="Proteomes" id="UP000887013"/>
    </source>
</evidence>
<organism evidence="1 2">
    <name type="scientific">Nephila pilipes</name>
    <name type="common">Giant wood spider</name>
    <name type="synonym">Nephila maculata</name>
    <dbReference type="NCBI Taxonomy" id="299642"/>
    <lineage>
        <taxon>Eukaryota</taxon>
        <taxon>Metazoa</taxon>
        <taxon>Ecdysozoa</taxon>
        <taxon>Arthropoda</taxon>
        <taxon>Chelicerata</taxon>
        <taxon>Arachnida</taxon>
        <taxon>Araneae</taxon>
        <taxon>Araneomorphae</taxon>
        <taxon>Entelegynae</taxon>
        <taxon>Araneoidea</taxon>
        <taxon>Nephilidae</taxon>
        <taxon>Nephila</taxon>
    </lineage>
</organism>
<evidence type="ECO:0000313" key="1">
    <source>
        <dbReference type="EMBL" id="GFT13307.1"/>
    </source>
</evidence>
<reference evidence="1" key="1">
    <citation type="submission" date="2020-08" db="EMBL/GenBank/DDBJ databases">
        <title>Multicomponent nature underlies the extraordinary mechanical properties of spider dragline silk.</title>
        <authorList>
            <person name="Kono N."/>
            <person name="Nakamura H."/>
            <person name="Mori M."/>
            <person name="Yoshida Y."/>
            <person name="Ohtoshi R."/>
            <person name="Malay A.D."/>
            <person name="Moran D.A.P."/>
            <person name="Tomita M."/>
            <person name="Numata K."/>
            <person name="Arakawa K."/>
        </authorList>
    </citation>
    <scope>NUCLEOTIDE SEQUENCE</scope>
</reference>
<name>A0A8X6NHG5_NEPPI</name>
<dbReference type="AlphaFoldDB" id="A0A8X6NHG5"/>
<gene>
    <name evidence="1" type="ORF">NPIL_521121</name>
</gene>
<sequence length="270" mass="30729">MLAVERVSANCAPHCGVINCADECGVNICLGIKSLLWNFPPSTLFMSAMPVLCSVEISVSRRFSTAPVHHLDSTIHDGRQHTLAYRICCDHFSQSAIYIDSFTRRVAPKRRRWKFLKKRCCVRPPGVSKRRLIGPQDIGIVSMGTAASEQMVTIATRAKANICLSYLGVQGIMGEEGHMMMMMMMNERMNEGRKERMARWREGERKVETQSDKSLTRNNWFTQRGHTLLYTYLTHSRRTRVKVIPLQLFMCGNKKSCVNIFGAPTRMPTH</sequence>
<comment type="caution">
    <text evidence="1">The sequence shown here is derived from an EMBL/GenBank/DDBJ whole genome shotgun (WGS) entry which is preliminary data.</text>
</comment>
<accession>A0A8X6NHG5</accession>
<proteinExistence type="predicted"/>
<protein>
    <submittedName>
        <fullName evidence="1">Uncharacterized protein</fullName>
    </submittedName>
</protein>